<comment type="caution">
    <text evidence="14">The sequence shown here is derived from an EMBL/GenBank/DDBJ whole genome shotgun (WGS) entry which is preliminary data.</text>
</comment>
<keyword evidence="3 11" id="KW-0963">Cytoplasm</keyword>
<comment type="function">
    <text evidence="10">Force generating protein of respiratory cilia. Produces force towards the minus ends of microtubules. Dynein has ATPase activity.</text>
</comment>
<evidence type="ECO:0000256" key="3">
    <source>
        <dbReference type="ARBA" id="ARBA00022490"/>
    </source>
</evidence>
<keyword evidence="9" id="KW-0966">Cell projection</keyword>
<dbReference type="GO" id="GO:0005874">
    <property type="term" value="C:microtubule"/>
    <property type="evidence" value="ECO:0007669"/>
    <property type="project" value="UniProtKB-KW"/>
</dbReference>
<dbReference type="Gene3D" id="3.30.740.10">
    <property type="entry name" value="Protein Inhibitor Of Neuronal Nitric Oxide Synthase"/>
    <property type="match status" value="1"/>
</dbReference>
<dbReference type="FunFam" id="3.30.740.10:FF:000002">
    <property type="entry name" value="Dynein light chain"/>
    <property type="match status" value="1"/>
</dbReference>
<dbReference type="PANTHER" id="PTHR11886:SF2">
    <property type="entry name" value="DYNEIN AXONEMAL LIGHT CHAIN 4"/>
    <property type="match status" value="1"/>
</dbReference>
<evidence type="ECO:0000256" key="1">
    <source>
        <dbReference type="ARBA" id="ARBA00004430"/>
    </source>
</evidence>
<evidence type="ECO:0000256" key="11">
    <source>
        <dbReference type="RuleBase" id="RU365010"/>
    </source>
</evidence>
<dbReference type="OMA" id="KEPEGPC"/>
<comment type="similarity">
    <text evidence="11">Belongs to the dynein light chain family.</text>
</comment>
<evidence type="ECO:0000256" key="8">
    <source>
        <dbReference type="ARBA" id="ARBA00023212"/>
    </source>
</evidence>
<organism evidence="14 18">
    <name type="scientific">Cafeteria roenbergensis</name>
    <name type="common">Marine flagellate</name>
    <dbReference type="NCBI Taxonomy" id="33653"/>
    <lineage>
        <taxon>Eukaryota</taxon>
        <taxon>Sar</taxon>
        <taxon>Stramenopiles</taxon>
        <taxon>Bigyra</taxon>
        <taxon>Opalozoa</taxon>
        <taxon>Bicosoecida</taxon>
        <taxon>Cafeteriaceae</taxon>
        <taxon>Cafeteria</taxon>
    </lineage>
</organism>
<keyword evidence="6" id="KW-0969">Cilium</keyword>
<dbReference type="SMART" id="SM01375">
    <property type="entry name" value="Dynein_light"/>
    <property type="match status" value="1"/>
</dbReference>
<evidence type="ECO:0000313" key="15">
    <source>
        <dbReference type="EMBL" id="KAA0178014.1"/>
    </source>
</evidence>
<dbReference type="Proteomes" id="UP000325113">
    <property type="component" value="Unassembled WGS sequence"/>
</dbReference>
<evidence type="ECO:0000313" key="16">
    <source>
        <dbReference type="Proteomes" id="UP000322899"/>
    </source>
</evidence>
<dbReference type="GO" id="GO:0007017">
    <property type="term" value="P:microtubule-based process"/>
    <property type="evidence" value="ECO:0007669"/>
    <property type="project" value="InterPro"/>
</dbReference>
<keyword evidence="5 11" id="KW-0243">Dynein</keyword>
<dbReference type="OrthoDB" id="6506078at2759"/>
<dbReference type="Proteomes" id="UP000323011">
    <property type="component" value="Unassembled WGS sequence"/>
</dbReference>
<evidence type="ECO:0000313" key="19">
    <source>
        <dbReference type="Proteomes" id="UP000325113"/>
    </source>
</evidence>
<dbReference type="GO" id="GO:0005930">
    <property type="term" value="C:axoneme"/>
    <property type="evidence" value="ECO:0007669"/>
    <property type="project" value="UniProtKB-SubCell"/>
</dbReference>
<dbReference type="GO" id="GO:0030286">
    <property type="term" value="C:dynein complex"/>
    <property type="evidence" value="ECO:0007669"/>
    <property type="project" value="UniProtKB-KW"/>
</dbReference>
<dbReference type="CDD" id="cd21453">
    <property type="entry name" value="DLC-like_DNAL4"/>
    <property type="match status" value="1"/>
</dbReference>
<dbReference type="AlphaFoldDB" id="A0A5A8E2E5"/>
<evidence type="ECO:0000256" key="2">
    <source>
        <dbReference type="ARBA" id="ARBA00011655"/>
    </source>
</evidence>
<evidence type="ECO:0000256" key="4">
    <source>
        <dbReference type="ARBA" id="ARBA00022701"/>
    </source>
</evidence>
<evidence type="ECO:0000256" key="9">
    <source>
        <dbReference type="ARBA" id="ARBA00023273"/>
    </source>
</evidence>
<comment type="subunit">
    <text evidence="2">Consists of at least two heavy chains and a number of intermediate and light chains.</text>
</comment>
<dbReference type="EMBL" id="VLTO01000002">
    <property type="protein sequence ID" value="KAA0178014.1"/>
    <property type="molecule type" value="Genomic_DNA"/>
</dbReference>
<keyword evidence="4 11" id="KW-0493">Microtubule</keyword>
<evidence type="ECO:0000313" key="18">
    <source>
        <dbReference type="Proteomes" id="UP000324907"/>
    </source>
</evidence>
<dbReference type="Proteomes" id="UP000322899">
    <property type="component" value="Unassembled WGS sequence"/>
</dbReference>
<dbReference type="EMBL" id="VLTN01000001">
    <property type="protein sequence ID" value="KAA0157556.1"/>
    <property type="molecule type" value="Genomic_DNA"/>
</dbReference>
<protein>
    <recommendedName>
        <fullName evidence="11">Dynein light chain</fullName>
    </recommendedName>
</protein>
<evidence type="ECO:0000256" key="6">
    <source>
        <dbReference type="ARBA" id="ARBA00023069"/>
    </source>
</evidence>
<gene>
    <name evidence="15" type="ORF">FNF27_00562</name>
    <name evidence="14" type="ORF">FNF28_00293</name>
    <name evidence="12" type="ORF">FNF29_00132</name>
    <name evidence="13" type="ORF">FNF31_04309</name>
</gene>
<dbReference type="InterPro" id="IPR037177">
    <property type="entry name" value="DLC_sf"/>
</dbReference>
<evidence type="ECO:0000313" key="14">
    <source>
        <dbReference type="EMBL" id="KAA0171976.1"/>
    </source>
</evidence>
<name>A0A5A8E2E5_CAFRO</name>
<keyword evidence="8 11" id="KW-0206">Cytoskeleton</keyword>
<evidence type="ECO:0000313" key="13">
    <source>
        <dbReference type="EMBL" id="KAA0160440.1"/>
    </source>
</evidence>
<comment type="subcellular location">
    <subcellularLocation>
        <location evidence="1">Cytoplasm</location>
        <location evidence="1">Cytoskeleton</location>
        <location evidence="1">Cilium axoneme</location>
    </subcellularLocation>
</comment>
<accession>A0A5A8E2E5</accession>
<sequence length="99" mass="11531">MASAEFKKVMAKPLVKHTDMPHEMSSEAVEIVVSAVDKYLTSENFEKASQMIKENMDKRYGPTWHCVIGEGFGFEITYESRQVLYMQYQERHSILVYKC</sequence>
<keyword evidence="7 11" id="KW-0505">Motor protein</keyword>
<dbReference type="SUPFAM" id="SSF54648">
    <property type="entry name" value="DLC"/>
    <property type="match status" value="1"/>
</dbReference>
<evidence type="ECO:0000313" key="17">
    <source>
        <dbReference type="Proteomes" id="UP000323011"/>
    </source>
</evidence>
<evidence type="ECO:0000313" key="12">
    <source>
        <dbReference type="EMBL" id="KAA0157556.1"/>
    </source>
</evidence>
<reference evidence="16 17" key="1">
    <citation type="submission" date="2019-07" db="EMBL/GenBank/DDBJ databases">
        <title>Genomes of Cafeteria roenbergensis.</title>
        <authorList>
            <person name="Fischer M.G."/>
            <person name="Hackl T."/>
            <person name="Roman M."/>
        </authorList>
    </citation>
    <scope>NUCLEOTIDE SEQUENCE [LARGE SCALE GENOMIC DNA]</scope>
    <source>
        <strain evidence="12 17">BVI</strain>
        <strain evidence="13 19">Cflag</strain>
        <strain evidence="15 16">E4-10P</strain>
        <strain evidence="14 18">RCC970-E3</strain>
    </source>
</reference>
<dbReference type="EMBL" id="VLTL01000003">
    <property type="protein sequence ID" value="KAA0171976.1"/>
    <property type="molecule type" value="Genomic_DNA"/>
</dbReference>
<dbReference type="Pfam" id="PF01221">
    <property type="entry name" value="Dynein_light"/>
    <property type="match status" value="1"/>
</dbReference>
<evidence type="ECO:0000256" key="5">
    <source>
        <dbReference type="ARBA" id="ARBA00023017"/>
    </source>
</evidence>
<keyword evidence="17" id="KW-1185">Reference proteome</keyword>
<evidence type="ECO:0000256" key="10">
    <source>
        <dbReference type="ARBA" id="ARBA00057688"/>
    </source>
</evidence>
<proteinExistence type="inferred from homology"/>
<dbReference type="EMBL" id="VLTM01000044">
    <property type="protein sequence ID" value="KAA0160440.1"/>
    <property type="molecule type" value="Genomic_DNA"/>
</dbReference>
<dbReference type="Proteomes" id="UP000324907">
    <property type="component" value="Unassembled WGS sequence"/>
</dbReference>
<dbReference type="InterPro" id="IPR001372">
    <property type="entry name" value="Dynein_light_chain_typ-1/2"/>
</dbReference>
<evidence type="ECO:0000256" key="7">
    <source>
        <dbReference type="ARBA" id="ARBA00023175"/>
    </source>
</evidence>
<dbReference type="PANTHER" id="PTHR11886">
    <property type="entry name" value="DYNEIN LIGHT CHAIN"/>
    <property type="match status" value="1"/>
</dbReference>